<comment type="caution">
    <text evidence="3">The sequence shown here is derived from an EMBL/GenBank/DDBJ whole genome shotgun (WGS) entry which is preliminary data.</text>
</comment>
<dbReference type="InterPro" id="IPR050921">
    <property type="entry name" value="T4SS_GSP_E_ATPase"/>
</dbReference>
<dbReference type="InterPro" id="IPR027417">
    <property type="entry name" value="P-loop_NTPase"/>
</dbReference>
<dbReference type="EMBL" id="JASJEX010000003">
    <property type="protein sequence ID" value="MDJ1129800.1"/>
    <property type="molecule type" value="Genomic_DNA"/>
</dbReference>
<accession>A0ABT6ZL73</accession>
<protein>
    <submittedName>
        <fullName evidence="3">CpaF family protein</fullName>
    </submittedName>
</protein>
<evidence type="ECO:0000313" key="3">
    <source>
        <dbReference type="EMBL" id="MDJ1129800.1"/>
    </source>
</evidence>
<organism evidence="3 4">
    <name type="scientific">Kribbibacterium absianum</name>
    <dbReference type="NCBI Taxonomy" id="3044210"/>
    <lineage>
        <taxon>Bacteria</taxon>
        <taxon>Bacillati</taxon>
        <taxon>Actinomycetota</taxon>
        <taxon>Coriobacteriia</taxon>
        <taxon>Coriobacteriales</taxon>
        <taxon>Kribbibacteriaceae</taxon>
        <taxon>Kribbibacterium</taxon>
    </lineage>
</organism>
<evidence type="ECO:0000313" key="4">
    <source>
        <dbReference type="Proteomes" id="UP001431693"/>
    </source>
</evidence>
<name>A0ABT6ZL73_9ACTN</name>
<dbReference type="RefSeq" id="WP_283712920.1">
    <property type="nucleotide sequence ID" value="NZ_JASJEW010000002.1"/>
</dbReference>
<dbReference type="InterPro" id="IPR003593">
    <property type="entry name" value="AAA+_ATPase"/>
</dbReference>
<dbReference type="Gene3D" id="3.30.450.380">
    <property type="match status" value="1"/>
</dbReference>
<dbReference type="SUPFAM" id="SSF52540">
    <property type="entry name" value="P-loop containing nucleoside triphosphate hydrolases"/>
    <property type="match status" value="1"/>
</dbReference>
<sequence>MGLLERVVAEPEEPAARPRERAALVERLRRDVVERMGAPAVAGLVRSAETGRAAEELGAACEAVLSGDGYRNVPTAERGALVREVLDQVLGLGALQPLMDDPGVTEVMVNGTGSLFYEKDGALHPTARVFDNRDQILRVVDRILAPLGRRLDESSPIVNARLASGDRVNAVIDPVAVDGPYVTIRRFTGRIRSLDRLVELGAMPVWLAQLLSWAVKARQAIAVAGGTGSGKTTLLNALSHEIPASERVITIEDSAELSFKGHPHVVRLEARAASIEGTGEVTIRQLVTNALRMRPDRIVVGEVRGAEAVDMLQAMNTGHDGSLTTLHAGTEREAVSRLVLMARLGMDLPASLLEEQVATALDLMVMGKRLPDGARRVTTVSAVERDEGGRARLVPLVDYDEPNDAWRLVREPEFVGRLPALRIAAEGEVQRWRTSCG</sequence>
<gene>
    <name evidence="3" type="ORF">QJ043_06890</name>
</gene>
<dbReference type="Proteomes" id="UP001431693">
    <property type="component" value="Unassembled WGS sequence"/>
</dbReference>
<comment type="similarity">
    <text evidence="1">Belongs to the GSP E family.</text>
</comment>
<evidence type="ECO:0000256" key="1">
    <source>
        <dbReference type="ARBA" id="ARBA00006611"/>
    </source>
</evidence>
<dbReference type="Pfam" id="PF00437">
    <property type="entry name" value="T2SSE"/>
    <property type="match status" value="1"/>
</dbReference>
<dbReference type="CDD" id="cd01130">
    <property type="entry name" value="VirB11-like_ATPase"/>
    <property type="match status" value="1"/>
</dbReference>
<dbReference type="Gene3D" id="3.40.50.300">
    <property type="entry name" value="P-loop containing nucleotide triphosphate hydrolases"/>
    <property type="match status" value="1"/>
</dbReference>
<proteinExistence type="inferred from homology"/>
<dbReference type="PANTHER" id="PTHR30486">
    <property type="entry name" value="TWITCHING MOTILITY PROTEIN PILT"/>
    <property type="match status" value="1"/>
</dbReference>
<dbReference type="PANTHER" id="PTHR30486:SF6">
    <property type="entry name" value="TYPE IV PILUS RETRACTATION ATPASE PILT"/>
    <property type="match status" value="1"/>
</dbReference>
<keyword evidence="4" id="KW-1185">Reference proteome</keyword>
<feature type="domain" description="AAA+ ATPase" evidence="2">
    <location>
        <begin position="217"/>
        <end position="350"/>
    </location>
</feature>
<dbReference type="InterPro" id="IPR001482">
    <property type="entry name" value="T2SS/T4SS_dom"/>
</dbReference>
<evidence type="ECO:0000259" key="2">
    <source>
        <dbReference type="SMART" id="SM00382"/>
    </source>
</evidence>
<reference evidence="3" key="1">
    <citation type="submission" date="2023-05" db="EMBL/GenBank/DDBJ databases">
        <title>[olsenella] sp. nov., isolated from a pig farm feces dump.</title>
        <authorList>
            <person name="Chang Y.-H."/>
        </authorList>
    </citation>
    <scope>NUCLEOTIDE SEQUENCE</scope>
    <source>
        <strain evidence="3">YH-ols2217</strain>
    </source>
</reference>
<dbReference type="SMART" id="SM00382">
    <property type="entry name" value="AAA"/>
    <property type="match status" value="1"/>
</dbReference>